<evidence type="ECO:0000256" key="1">
    <source>
        <dbReference type="SAM" id="Phobius"/>
    </source>
</evidence>
<feature type="transmembrane region" description="Helical" evidence="1">
    <location>
        <begin position="83"/>
        <end position="102"/>
    </location>
</feature>
<proteinExistence type="predicted"/>
<keyword evidence="3" id="KW-0808">Transferase</keyword>
<dbReference type="EMBL" id="JXYQ01000072">
    <property type="protein sequence ID" value="KJA09127.1"/>
    <property type="molecule type" value="Genomic_DNA"/>
</dbReference>
<comment type="caution">
    <text evidence="3">The sequence shown here is derived from an EMBL/GenBank/DDBJ whole genome shotgun (WGS) entry which is preliminary data.</text>
</comment>
<dbReference type="InterPro" id="IPR002656">
    <property type="entry name" value="Acyl_transf_3_dom"/>
</dbReference>
<reference evidence="3 4" key="1">
    <citation type="submission" date="2014-12" db="EMBL/GenBank/DDBJ databases">
        <title>Isolation of bacteria from lake water.</title>
        <authorList>
            <person name="Sheng K.-Y."/>
            <person name="Chin P.-S."/>
            <person name="Chan K.-G."/>
            <person name="Tan G.S."/>
        </authorList>
    </citation>
    <scope>NUCLEOTIDE SEQUENCE [LARGE SCALE GENOMIC DNA]</scope>
    <source>
        <strain evidence="3 4">KY4</strain>
    </source>
</reference>
<evidence type="ECO:0000313" key="4">
    <source>
        <dbReference type="Proteomes" id="UP000032566"/>
    </source>
</evidence>
<keyword evidence="3" id="KW-0012">Acyltransferase</keyword>
<keyword evidence="4" id="KW-1185">Reference proteome</keyword>
<feature type="transmembrane region" description="Helical" evidence="1">
    <location>
        <begin position="206"/>
        <end position="225"/>
    </location>
</feature>
<dbReference type="PANTHER" id="PTHR36927:SF1">
    <property type="entry name" value="MDO-LIKE PROTEIN"/>
    <property type="match status" value="1"/>
</dbReference>
<dbReference type="STRING" id="80878.RP29_18110"/>
<feature type="transmembrane region" description="Helical" evidence="1">
    <location>
        <begin position="309"/>
        <end position="331"/>
    </location>
</feature>
<feature type="transmembrane region" description="Helical" evidence="1">
    <location>
        <begin position="343"/>
        <end position="367"/>
    </location>
</feature>
<sequence>MRAAMMWLGIVLHVAVIYIAGPSPLPWRDNQTTPTADLLMAFIHAFRMPVFFILAGFFVALLIERRGARAMAHNRLRRLGLPFVVFWPPIFALCGALALAFLHRMARGTWGLDPALMQTAPSAPQGLSTMHLWFLWMLLWLSLGTALAHAGLARFAPDAAPWLGRWLAQLGRTPWGIALLTLPLAGIGMLYPDGLLQPNGSFLPPWTEWVHNGLFFGFGLALHGQRATLLAHCVRRWPWYAAAGLVLFFITGALFGAEPRSASGLPPALRLGVALSYNATSWCWSLALIGGFLAHVPRPSAWLSYLADSSYWVYLVHMPMTIGLGALMFGLDWPAVVKMAVNIAATSALSLASYQLLVRHTALSVLLNGRRHPR</sequence>
<feature type="domain" description="Acyltransferase 3" evidence="2">
    <location>
        <begin position="1"/>
        <end position="347"/>
    </location>
</feature>
<protein>
    <submittedName>
        <fullName evidence="3">Acyltransferase</fullName>
    </submittedName>
</protein>
<keyword evidence="1" id="KW-0812">Transmembrane</keyword>
<organism evidence="3 4">
    <name type="scientific">Acidovorax temperans</name>
    <dbReference type="NCBI Taxonomy" id="80878"/>
    <lineage>
        <taxon>Bacteria</taxon>
        <taxon>Pseudomonadati</taxon>
        <taxon>Pseudomonadota</taxon>
        <taxon>Betaproteobacteria</taxon>
        <taxon>Burkholderiales</taxon>
        <taxon>Comamonadaceae</taxon>
        <taxon>Acidovorax</taxon>
    </lineage>
</organism>
<keyword evidence="1" id="KW-1133">Transmembrane helix</keyword>
<dbReference type="PATRIC" id="fig|80878.5.peg.3583"/>
<gene>
    <name evidence="3" type="ORF">RP29_18110</name>
</gene>
<feature type="transmembrane region" description="Helical" evidence="1">
    <location>
        <begin position="173"/>
        <end position="191"/>
    </location>
</feature>
<evidence type="ECO:0000259" key="2">
    <source>
        <dbReference type="Pfam" id="PF01757"/>
    </source>
</evidence>
<dbReference type="AlphaFoldDB" id="A0A0D7K578"/>
<feature type="transmembrane region" description="Helical" evidence="1">
    <location>
        <begin position="277"/>
        <end position="297"/>
    </location>
</feature>
<feature type="transmembrane region" description="Helical" evidence="1">
    <location>
        <begin position="237"/>
        <end position="257"/>
    </location>
</feature>
<dbReference type="PANTHER" id="PTHR36927">
    <property type="entry name" value="BLR4337 PROTEIN"/>
    <property type="match status" value="1"/>
</dbReference>
<feature type="transmembrane region" description="Helical" evidence="1">
    <location>
        <begin position="133"/>
        <end position="152"/>
    </location>
</feature>
<feature type="transmembrane region" description="Helical" evidence="1">
    <location>
        <begin position="38"/>
        <end position="63"/>
    </location>
</feature>
<dbReference type="Pfam" id="PF01757">
    <property type="entry name" value="Acyl_transf_3"/>
    <property type="match status" value="1"/>
</dbReference>
<accession>A0A0D7K578</accession>
<keyword evidence="1" id="KW-0472">Membrane</keyword>
<dbReference type="InterPro" id="IPR050623">
    <property type="entry name" value="Glucan_succinyl_AcylTrfase"/>
</dbReference>
<dbReference type="GO" id="GO:0016747">
    <property type="term" value="F:acyltransferase activity, transferring groups other than amino-acyl groups"/>
    <property type="evidence" value="ECO:0007669"/>
    <property type="project" value="InterPro"/>
</dbReference>
<name>A0A0D7K578_9BURK</name>
<evidence type="ECO:0000313" key="3">
    <source>
        <dbReference type="EMBL" id="KJA09127.1"/>
    </source>
</evidence>
<dbReference type="Proteomes" id="UP000032566">
    <property type="component" value="Unassembled WGS sequence"/>
</dbReference>